<proteinExistence type="predicted"/>
<organism evidence="2">
    <name type="scientific">marine metagenome</name>
    <dbReference type="NCBI Taxonomy" id="408172"/>
    <lineage>
        <taxon>unclassified sequences</taxon>
        <taxon>metagenomes</taxon>
        <taxon>ecological metagenomes</taxon>
    </lineage>
</organism>
<accession>A0A381V8T6</accession>
<protein>
    <submittedName>
        <fullName evidence="2">Uncharacterized protein</fullName>
    </submittedName>
</protein>
<evidence type="ECO:0000256" key="1">
    <source>
        <dbReference type="SAM" id="MobiDB-lite"/>
    </source>
</evidence>
<gene>
    <name evidence="2" type="ORF">METZ01_LOCUS89660</name>
</gene>
<name>A0A381V8T6_9ZZZZ</name>
<evidence type="ECO:0000313" key="2">
    <source>
        <dbReference type="EMBL" id="SVA36806.1"/>
    </source>
</evidence>
<reference evidence="2" key="1">
    <citation type="submission" date="2018-05" db="EMBL/GenBank/DDBJ databases">
        <authorList>
            <person name="Lanie J.A."/>
            <person name="Ng W.-L."/>
            <person name="Kazmierczak K.M."/>
            <person name="Andrzejewski T.M."/>
            <person name="Davidsen T.M."/>
            <person name="Wayne K.J."/>
            <person name="Tettelin H."/>
            <person name="Glass J.I."/>
            <person name="Rusch D."/>
            <person name="Podicherti R."/>
            <person name="Tsui H.-C.T."/>
            <person name="Winkler M.E."/>
        </authorList>
    </citation>
    <scope>NUCLEOTIDE SEQUENCE</scope>
</reference>
<dbReference type="AlphaFoldDB" id="A0A381V8T6"/>
<sequence>MARSREAPTQSQPAKELLEPKTTQGGSEAEVEPRCPRSTGAEDLPDYQPMSWDQARAQQAELTKPGRPPRVAAWPTPLLYWRAGQPSQAGTPWNYAVSANRLDSSSFEEKRLPVLSERIHEAIAQKKKTIELRKLTKTLVYLSLTLRSLLLEDQKRHPDTALATPSTSGILKHPSRAPKPTCCYRTHGQPSTSVDCVLQQKNGAGWEHPSPPRWCLP</sequence>
<feature type="region of interest" description="Disordered" evidence="1">
    <location>
        <begin position="1"/>
        <end position="69"/>
    </location>
</feature>
<dbReference type="EMBL" id="UINC01008166">
    <property type="protein sequence ID" value="SVA36806.1"/>
    <property type="molecule type" value="Genomic_DNA"/>
</dbReference>